<dbReference type="OrthoDB" id="3169239at2"/>
<dbReference type="EMBL" id="LZLC01000168">
    <property type="protein sequence ID" value="OBJ39701.1"/>
    <property type="molecule type" value="Genomic_DNA"/>
</dbReference>
<dbReference type="Gene3D" id="3.20.20.70">
    <property type="entry name" value="Aldolase class I"/>
    <property type="match status" value="1"/>
</dbReference>
<dbReference type="Pfam" id="PF00724">
    <property type="entry name" value="Oxidored_FMN"/>
    <property type="match status" value="1"/>
</dbReference>
<protein>
    <submittedName>
        <fullName evidence="2">Alkene reductase</fullName>
    </submittedName>
</protein>
<evidence type="ECO:0000259" key="1">
    <source>
        <dbReference type="Pfam" id="PF00724"/>
    </source>
</evidence>
<dbReference type="RefSeq" id="WP_064982914.1">
    <property type="nucleotide sequence ID" value="NZ_LZLC01000168.1"/>
</dbReference>
<accession>A0A1A3GWF8</accession>
<dbReference type="SUPFAM" id="SSF51395">
    <property type="entry name" value="FMN-linked oxidoreductases"/>
    <property type="match status" value="1"/>
</dbReference>
<dbReference type="PANTHER" id="PTHR22893:SF91">
    <property type="entry name" value="NADPH DEHYDROGENASE 2-RELATED"/>
    <property type="match status" value="1"/>
</dbReference>
<evidence type="ECO:0000313" key="2">
    <source>
        <dbReference type="EMBL" id="OBJ39701.1"/>
    </source>
</evidence>
<name>A0A1A3GWF8_MYCMU</name>
<dbReference type="InterPro" id="IPR001155">
    <property type="entry name" value="OxRdtase_FMN_N"/>
</dbReference>
<dbReference type="AlphaFoldDB" id="A0A1A3GWF8"/>
<dbReference type="GO" id="GO:0010181">
    <property type="term" value="F:FMN binding"/>
    <property type="evidence" value="ECO:0007669"/>
    <property type="project" value="InterPro"/>
</dbReference>
<dbReference type="InterPro" id="IPR013785">
    <property type="entry name" value="Aldolase_TIM"/>
</dbReference>
<dbReference type="GO" id="GO:0016491">
    <property type="term" value="F:oxidoreductase activity"/>
    <property type="evidence" value="ECO:0007669"/>
    <property type="project" value="InterPro"/>
</dbReference>
<gene>
    <name evidence="2" type="ORF">A5630_01930</name>
</gene>
<dbReference type="InterPro" id="IPR045247">
    <property type="entry name" value="Oye-like"/>
</dbReference>
<dbReference type="CDD" id="cd02933">
    <property type="entry name" value="OYE_like_FMN"/>
    <property type="match status" value="1"/>
</dbReference>
<dbReference type="PANTHER" id="PTHR22893">
    <property type="entry name" value="NADH OXIDOREDUCTASE-RELATED"/>
    <property type="match status" value="1"/>
</dbReference>
<sequence>MVTAFDPITLTNGLALPNRIVMAPLTRRRAYGEGLSATPLMAEYYQQRVSAGLIISEAMHAGRAGQAYTNEPGLHTEQQLQSWRPIVETVHAHGGRIFAQLLHGGRHSHPALLEDGMHPKAPSPVAGPGLIRITIPEPAQRVPLPIPEAMTVDDIATTIDDFATAAENAMRIGFDGVELHGGYGYLIQQFLADSTNLRSDKYGGSIHGRIQFVLELVDTIANRIGPHNLALRINPGVTDMGIVESDVETLYRTLVRELRHDLSYLHIFEWPGQRAVTRALRDEWPGQLILNPHETFDDWPAGPDAVHVVADGLADMVSYGSMFISNPDLVHRLRIGAPLTPDDHATHYHGDHRGYTDYPVFDEQ</sequence>
<organism evidence="2 3">
    <name type="scientific">Mycolicibacterium mucogenicum</name>
    <name type="common">Mycobacterium mucogenicum</name>
    <dbReference type="NCBI Taxonomy" id="56689"/>
    <lineage>
        <taxon>Bacteria</taxon>
        <taxon>Bacillati</taxon>
        <taxon>Actinomycetota</taxon>
        <taxon>Actinomycetes</taxon>
        <taxon>Mycobacteriales</taxon>
        <taxon>Mycobacteriaceae</taxon>
        <taxon>Mycolicibacterium</taxon>
    </lineage>
</organism>
<dbReference type="Proteomes" id="UP000093898">
    <property type="component" value="Unassembled WGS sequence"/>
</dbReference>
<reference evidence="2 3" key="1">
    <citation type="submission" date="2016-06" db="EMBL/GenBank/DDBJ databases">
        <authorList>
            <person name="Kjaerup R.B."/>
            <person name="Dalgaard T.S."/>
            <person name="Juul-Madsen H.R."/>
        </authorList>
    </citation>
    <scope>NUCLEOTIDE SEQUENCE [LARGE SCALE GENOMIC DNA]</scope>
    <source>
        <strain evidence="2 3">1127319.6</strain>
    </source>
</reference>
<feature type="domain" description="NADH:flavin oxidoreductase/NADH oxidase N-terminal" evidence="1">
    <location>
        <begin position="5"/>
        <end position="337"/>
    </location>
</feature>
<evidence type="ECO:0000313" key="3">
    <source>
        <dbReference type="Proteomes" id="UP000093898"/>
    </source>
</evidence>
<proteinExistence type="predicted"/>
<comment type="caution">
    <text evidence="2">The sequence shown here is derived from an EMBL/GenBank/DDBJ whole genome shotgun (WGS) entry which is preliminary data.</text>
</comment>